<dbReference type="AlphaFoldDB" id="A0A818HRD8"/>
<dbReference type="Proteomes" id="UP000663865">
    <property type="component" value="Unassembled WGS sequence"/>
</dbReference>
<dbReference type="PANTHER" id="PTHR42881">
    <property type="entry name" value="PROLYL ENDOPEPTIDASE"/>
    <property type="match status" value="1"/>
</dbReference>
<evidence type="ECO:0000259" key="1">
    <source>
        <dbReference type="Pfam" id="PF02897"/>
    </source>
</evidence>
<protein>
    <recommendedName>
        <fullName evidence="1">Peptidase S9A N-terminal domain-containing protein</fullName>
    </recommendedName>
</protein>
<dbReference type="PANTHER" id="PTHR42881:SF2">
    <property type="entry name" value="PROLYL ENDOPEPTIDASE"/>
    <property type="match status" value="1"/>
</dbReference>
<evidence type="ECO:0000313" key="3">
    <source>
        <dbReference type="Proteomes" id="UP000663865"/>
    </source>
</evidence>
<feature type="domain" description="Peptidase S9A N-terminal" evidence="1">
    <location>
        <begin position="69"/>
        <end position="207"/>
    </location>
</feature>
<evidence type="ECO:0000313" key="2">
    <source>
        <dbReference type="EMBL" id="CAF3512163.1"/>
    </source>
</evidence>
<dbReference type="Gene3D" id="2.130.10.120">
    <property type="entry name" value="Prolyl oligopeptidase, N-terminal domain"/>
    <property type="match status" value="1"/>
</dbReference>
<reference evidence="2" key="1">
    <citation type="submission" date="2021-02" db="EMBL/GenBank/DDBJ databases">
        <authorList>
            <person name="Nowell W R."/>
        </authorList>
    </citation>
    <scope>NUCLEOTIDE SEQUENCE</scope>
</reference>
<gene>
    <name evidence="2" type="ORF">KIK155_LOCUS16427</name>
</gene>
<dbReference type="EMBL" id="CAJNYV010002912">
    <property type="protein sequence ID" value="CAF3512163.1"/>
    <property type="molecule type" value="Genomic_DNA"/>
</dbReference>
<proteinExistence type="predicted"/>
<dbReference type="SUPFAM" id="SSF50993">
    <property type="entry name" value="Peptidase/esterase 'gauge' domain"/>
    <property type="match status" value="1"/>
</dbReference>
<dbReference type="GO" id="GO:0070012">
    <property type="term" value="F:oligopeptidase activity"/>
    <property type="evidence" value="ECO:0007669"/>
    <property type="project" value="TreeGrafter"/>
</dbReference>
<name>A0A818HRD8_9BILA</name>
<organism evidence="2 3">
    <name type="scientific">Rotaria socialis</name>
    <dbReference type="NCBI Taxonomy" id="392032"/>
    <lineage>
        <taxon>Eukaryota</taxon>
        <taxon>Metazoa</taxon>
        <taxon>Spiralia</taxon>
        <taxon>Gnathifera</taxon>
        <taxon>Rotifera</taxon>
        <taxon>Eurotatoria</taxon>
        <taxon>Bdelloidea</taxon>
        <taxon>Philodinida</taxon>
        <taxon>Philodinidae</taxon>
        <taxon>Rotaria</taxon>
    </lineage>
</organism>
<dbReference type="GO" id="GO:0004252">
    <property type="term" value="F:serine-type endopeptidase activity"/>
    <property type="evidence" value="ECO:0007669"/>
    <property type="project" value="InterPro"/>
</dbReference>
<sequence>MNKGLQNQDGHDGFDSLSKSTDPAKLLIDPNTFFQDGTMTTLSLNYSFDGKNVELQQENEVTPTTIAVTHTDIQAVYFHRFHTPRSSDVCHARCTDDLGGHFFQFITKFISQETKLWFVPLSKSPDSIVENPNWSKLIVNLDFVYEFITSEDDLFYLRTNSQAENVRLITMNTKTNEIKEIISEDKNEIRRSTYQLCTYKYRETKSNIFTKIKTEILKYGIQQFDNNLIFYLKLIVQYMI</sequence>
<dbReference type="InterPro" id="IPR051167">
    <property type="entry name" value="Prolyl_oligopep/macrocyclase"/>
</dbReference>
<comment type="caution">
    <text evidence="2">The sequence shown here is derived from an EMBL/GenBank/DDBJ whole genome shotgun (WGS) entry which is preliminary data.</text>
</comment>
<dbReference type="Pfam" id="PF02897">
    <property type="entry name" value="Peptidase_S9_N"/>
    <property type="match status" value="1"/>
</dbReference>
<dbReference type="InterPro" id="IPR023302">
    <property type="entry name" value="Pept_S9A_N"/>
</dbReference>
<dbReference type="GO" id="GO:0005829">
    <property type="term" value="C:cytosol"/>
    <property type="evidence" value="ECO:0007669"/>
    <property type="project" value="TreeGrafter"/>
</dbReference>
<accession>A0A818HRD8</accession>